<dbReference type="Pfam" id="PF00356">
    <property type="entry name" value="LacI"/>
    <property type="match status" value="1"/>
</dbReference>
<evidence type="ECO:0000256" key="2">
    <source>
        <dbReference type="ARBA" id="ARBA00023015"/>
    </source>
</evidence>
<dbReference type="Gene3D" id="3.40.50.2300">
    <property type="match status" value="2"/>
</dbReference>
<evidence type="ECO:0000313" key="7">
    <source>
        <dbReference type="Proteomes" id="UP000722989"/>
    </source>
</evidence>
<dbReference type="CDD" id="cd01392">
    <property type="entry name" value="HTH_LacI"/>
    <property type="match status" value="1"/>
</dbReference>
<dbReference type="Gene3D" id="1.10.260.40">
    <property type="entry name" value="lambda repressor-like DNA-binding domains"/>
    <property type="match status" value="1"/>
</dbReference>
<dbReference type="PANTHER" id="PTHR30146">
    <property type="entry name" value="LACI-RELATED TRANSCRIPTIONAL REPRESSOR"/>
    <property type="match status" value="1"/>
</dbReference>
<protein>
    <submittedName>
        <fullName evidence="6">LacI family transcriptional regulator</fullName>
    </submittedName>
</protein>
<feature type="domain" description="HTH lacI-type" evidence="5">
    <location>
        <begin position="1"/>
        <end position="53"/>
    </location>
</feature>
<dbReference type="InterPro" id="IPR046335">
    <property type="entry name" value="LacI/GalR-like_sensor"/>
</dbReference>
<dbReference type="SUPFAM" id="SSF47413">
    <property type="entry name" value="lambda repressor-like DNA-binding domains"/>
    <property type="match status" value="1"/>
</dbReference>
<dbReference type="Proteomes" id="UP000722989">
    <property type="component" value="Unassembled WGS sequence"/>
</dbReference>
<gene>
    <name evidence="6" type="ORF">HC031_12770</name>
</gene>
<dbReference type="InterPro" id="IPR028082">
    <property type="entry name" value="Peripla_BP_I"/>
</dbReference>
<evidence type="ECO:0000313" key="6">
    <source>
        <dbReference type="EMBL" id="NJC70580.1"/>
    </source>
</evidence>
<evidence type="ECO:0000256" key="4">
    <source>
        <dbReference type="ARBA" id="ARBA00023163"/>
    </source>
</evidence>
<dbReference type="SUPFAM" id="SSF53822">
    <property type="entry name" value="Periplasmic binding protein-like I"/>
    <property type="match status" value="1"/>
</dbReference>
<dbReference type="EMBL" id="JAATVY010000007">
    <property type="protein sequence ID" value="NJC70580.1"/>
    <property type="molecule type" value="Genomic_DNA"/>
</dbReference>
<keyword evidence="3" id="KW-0238">DNA-binding</keyword>
<dbReference type="InterPro" id="IPR000843">
    <property type="entry name" value="HTH_LacI"/>
</dbReference>
<keyword evidence="4" id="KW-0804">Transcription</keyword>
<accession>A0ABX0XZE5</accession>
<keyword evidence="1" id="KW-0678">Repressor</keyword>
<evidence type="ECO:0000256" key="3">
    <source>
        <dbReference type="ARBA" id="ARBA00023125"/>
    </source>
</evidence>
<dbReference type="PROSITE" id="PS50932">
    <property type="entry name" value="HTH_LACI_2"/>
    <property type="match status" value="1"/>
</dbReference>
<dbReference type="InterPro" id="IPR010982">
    <property type="entry name" value="Lambda_DNA-bd_dom_sf"/>
</dbReference>
<comment type="caution">
    <text evidence="6">The sequence shown here is derived from an EMBL/GenBank/DDBJ whole genome shotgun (WGS) entry which is preliminary data.</text>
</comment>
<dbReference type="Pfam" id="PF13377">
    <property type="entry name" value="Peripla_BP_3"/>
    <property type="match status" value="1"/>
</dbReference>
<keyword evidence="2" id="KW-0805">Transcription regulation</keyword>
<organism evidence="6 7">
    <name type="scientific">Planosporangium thailandense</name>
    <dbReference type="NCBI Taxonomy" id="765197"/>
    <lineage>
        <taxon>Bacteria</taxon>
        <taxon>Bacillati</taxon>
        <taxon>Actinomycetota</taxon>
        <taxon>Actinomycetes</taxon>
        <taxon>Micromonosporales</taxon>
        <taxon>Micromonosporaceae</taxon>
        <taxon>Planosporangium</taxon>
    </lineage>
</organism>
<dbReference type="SMART" id="SM00354">
    <property type="entry name" value="HTH_LACI"/>
    <property type="match status" value="1"/>
</dbReference>
<evidence type="ECO:0000259" key="5">
    <source>
        <dbReference type="PROSITE" id="PS50932"/>
    </source>
</evidence>
<dbReference type="PANTHER" id="PTHR30146:SF148">
    <property type="entry name" value="HTH-TYPE TRANSCRIPTIONAL REPRESSOR PURR-RELATED"/>
    <property type="match status" value="1"/>
</dbReference>
<keyword evidence="7" id="KW-1185">Reference proteome</keyword>
<name>A0ABX0XZE5_9ACTN</name>
<evidence type="ECO:0000256" key="1">
    <source>
        <dbReference type="ARBA" id="ARBA00022491"/>
    </source>
</evidence>
<sequence>MEDVAARAGVSRALVSIVFRGAAGASPATRERVLTAAAELGYQPDRRASRLGRTRTRMLGVVFGVGHAFHGDLVDSLYVAAADSDYEVVLSGVTPRRREDEAVRALQAERCEAIVLLGSTLPARALAELASRLPTVSVLRDVRAAGVDVVRTDDAEGLRQAVAHLHALGHRRIAHADGGQAPGAAERRRGYRTAVRRLGLAELPLLPAGLTEEDGARAAGAFLAGPAKDRPTAVTAFNDRCALGFVDAVRRGGVGVPERLSVVGFDDIRAAAYAHIALTTIRQDADALGRLAIERAAARLDEGAPPGRPAVVAPTLVVRATTGAPR</sequence>
<dbReference type="CDD" id="cd06267">
    <property type="entry name" value="PBP1_LacI_sugar_binding-like"/>
    <property type="match status" value="1"/>
</dbReference>
<reference evidence="6 7" key="1">
    <citation type="submission" date="2020-03" db="EMBL/GenBank/DDBJ databases">
        <title>WGS of the type strain of Planosporangium spp.</title>
        <authorList>
            <person name="Thawai C."/>
        </authorList>
    </citation>
    <scope>NUCLEOTIDE SEQUENCE [LARGE SCALE GENOMIC DNA]</scope>
    <source>
        <strain evidence="6 7">TBRC 5610</strain>
    </source>
</reference>
<proteinExistence type="predicted"/>